<reference evidence="2 3" key="1">
    <citation type="submission" date="2023-01" db="EMBL/GenBank/DDBJ databases">
        <title>Analysis of 21 Apiospora genomes using comparative genomics revels a genus with tremendous synthesis potential of carbohydrate active enzymes and secondary metabolites.</title>
        <authorList>
            <person name="Sorensen T."/>
        </authorList>
    </citation>
    <scope>NUCLEOTIDE SEQUENCE [LARGE SCALE GENOMIC DNA]</scope>
    <source>
        <strain evidence="2 3">CBS 135458</strain>
    </source>
</reference>
<dbReference type="EMBL" id="JAQQWL010000009">
    <property type="protein sequence ID" value="KAK8058182.1"/>
    <property type="molecule type" value="Genomic_DNA"/>
</dbReference>
<dbReference type="GeneID" id="92093102"/>
<feature type="region of interest" description="Disordered" evidence="1">
    <location>
        <begin position="151"/>
        <end position="170"/>
    </location>
</feature>
<dbReference type="Proteomes" id="UP001480595">
    <property type="component" value="Unassembled WGS sequence"/>
</dbReference>
<gene>
    <name evidence="2" type="ORF">PG994_008630</name>
</gene>
<keyword evidence="3" id="KW-1185">Reference proteome</keyword>
<accession>A0ABR1UH14</accession>
<evidence type="ECO:0000313" key="2">
    <source>
        <dbReference type="EMBL" id="KAK8058182.1"/>
    </source>
</evidence>
<protein>
    <submittedName>
        <fullName evidence="2">Uncharacterized protein</fullName>
    </submittedName>
</protein>
<name>A0ABR1UH14_9PEZI</name>
<sequence length="170" mass="19487">MCPTVSWPGSYKFIASVVYKAFEKSCSNQDKRAASNALATFKTNVDKAADDENSRVELLADRVLISLQKATAQELENLFDYLHNHSASVEHYHFVMERFPEMLRALIQETMTECEEGEHLTMEESYDFMTKRLLEKLEALINKFKFDFKEGEDTGEESQTDDTAHPPESS</sequence>
<organism evidence="2 3">
    <name type="scientific">Apiospora phragmitis</name>
    <dbReference type="NCBI Taxonomy" id="2905665"/>
    <lineage>
        <taxon>Eukaryota</taxon>
        <taxon>Fungi</taxon>
        <taxon>Dikarya</taxon>
        <taxon>Ascomycota</taxon>
        <taxon>Pezizomycotina</taxon>
        <taxon>Sordariomycetes</taxon>
        <taxon>Xylariomycetidae</taxon>
        <taxon>Amphisphaeriales</taxon>
        <taxon>Apiosporaceae</taxon>
        <taxon>Apiospora</taxon>
    </lineage>
</organism>
<comment type="caution">
    <text evidence="2">The sequence shown here is derived from an EMBL/GenBank/DDBJ whole genome shotgun (WGS) entry which is preliminary data.</text>
</comment>
<evidence type="ECO:0000313" key="3">
    <source>
        <dbReference type="Proteomes" id="UP001480595"/>
    </source>
</evidence>
<proteinExistence type="predicted"/>
<evidence type="ECO:0000256" key="1">
    <source>
        <dbReference type="SAM" id="MobiDB-lite"/>
    </source>
</evidence>
<dbReference type="RefSeq" id="XP_066713628.1">
    <property type="nucleotide sequence ID" value="XM_066860039.1"/>
</dbReference>